<feature type="compositionally biased region" description="Gly residues" evidence="1">
    <location>
        <begin position="161"/>
        <end position="171"/>
    </location>
</feature>
<dbReference type="Proteomes" id="UP000029989">
    <property type="component" value="Unassembled WGS sequence"/>
</dbReference>
<feature type="compositionally biased region" description="Low complexity" evidence="1">
    <location>
        <begin position="116"/>
        <end position="127"/>
    </location>
</feature>
<reference evidence="2 3" key="1">
    <citation type="journal article" date="2015" name="Stand. Genomic Sci.">
        <title>Genomic information of the arsenic-resistant bacterium Lysobacter arseniciresistens type strain ZS79(T) and comparison of Lysobacter draft genomes.</title>
        <authorList>
            <person name="Liu L."/>
            <person name="Zhang S."/>
            <person name="Luo M."/>
            <person name="Wang G."/>
        </authorList>
    </citation>
    <scope>NUCLEOTIDE SEQUENCE [LARGE SCALE GENOMIC DNA]</scope>
    <source>
        <strain evidence="2 3">ZS79</strain>
    </source>
</reference>
<dbReference type="eggNOG" id="ENOG5032D3S">
    <property type="taxonomic scope" value="Bacteria"/>
</dbReference>
<proteinExistence type="predicted"/>
<name>A0A0A0EUG4_9GAMM</name>
<evidence type="ECO:0000256" key="1">
    <source>
        <dbReference type="SAM" id="MobiDB-lite"/>
    </source>
</evidence>
<dbReference type="EMBL" id="AVPT01000029">
    <property type="protein sequence ID" value="KGM54184.1"/>
    <property type="molecule type" value="Genomic_DNA"/>
</dbReference>
<comment type="caution">
    <text evidence="2">The sequence shown here is derived from an EMBL/GenBank/DDBJ whole genome shotgun (WGS) entry which is preliminary data.</text>
</comment>
<evidence type="ECO:0000313" key="2">
    <source>
        <dbReference type="EMBL" id="KGM54184.1"/>
    </source>
</evidence>
<organism evidence="2 3">
    <name type="scientific">Lysobacter arseniciresistens ZS79</name>
    <dbReference type="NCBI Taxonomy" id="913325"/>
    <lineage>
        <taxon>Bacteria</taxon>
        <taxon>Pseudomonadati</taxon>
        <taxon>Pseudomonadota</taxon>
        <taxon>Gammaproteobacteria</taxon>
        <taxon>Lysobacterales</taxon>
        <taxon>Lysobacteraceae</taxon>
        <taxon>Novilysobacter</taxon>
    </lineage>
</organism>
<feature type="compositionally biased region" description="Low complexity" evidence="1">
    <location>
        <begin position="76"/>
        <end position="88"/>
    </location>
</feature>
<gene>
    <name evidence="2" type="ORF">N799_09900</name>
</gene>
<dbReference type="AlphaFoldDB" id="A0A0A0EUG4"/>
<accession>A0A0A0EUG4</accession>
<sequence length="387" mass="39625">MGAAKVVNAGITAATAPVRRTLSRAVGDFAAGFAGAAPAAAPKPAVTAPAGGQAPAAANTLPNAPARRAQGAATAAAPAATAAVETPAPAAPKPGSPQTFTGSNGVTRQLPSYAPSGGVQSQSFGGVPTPVQRTLSQPVVASDNPTRHQAPANQGSAVIGNPGGTTGGVYGGEAQRRLENALMTVGRRSPSVRRGLMEAYMQQQGGQQQAALAGQNNAAAAALQQQRDVAAANEAFAGRRLDAAQFNVRADLQRGKAAAQGQRVMRTLTDQAGTTNVLRADGTLTPLTGADGAPVRELSNEGRITPAIQYEALSEQIKAINENTMLKPDERQAMLAPLQARVTALTSRNANKPPTLDQFLAAAEQNNSRMTTEQLTTYFNDHYGADR</sequence>
<keyword evidence="3" id="KW-1185">Reference proteome</keyword>
<feature type="region of interest" description="Disordered" evidence="1">
    <location>
        <begin position="76"/>
        <end position="171"/>
    </location>
</feature>
<feature type="compositionally biased region" description="Polar residues" evidence="1">
    <location>
        <begin position="96"/>
        <end position="110"/>
    </location>
</feature>
<protein>
    <submittedName>
        <fullName evidence="2">Uncharacterized protein</fullName>
    </submittedName>
</protein>
<evidence type="ECO:0000313" key="3">
    <source>
        <dbReference type="Proteomes" id="UP000029989"/>
    </source>
</evidence>